<dbReference type="EMBL" id="PFTZ01000064">
    <property type="protein sequence ID" value="PJB51361.1"/>
    <property type="molecule type" value="Genomic_DNA"/>
</dbReference>
<organism evidence="2 3">
    <name type="scientific">Candidatus Berkelbacteria bacterium CG_4_9_14_3_um_filter_39_23</name>
    <dbReference type="NCBI Taxonomy" id="1974508"/>
    <lineage>
        <taxon>Bacteria</taxon>
        <taxon>Candidatus Berkelbacteria</taxon>
    </lineage>
</organism>
<proteinExistence type="predicted"/>
<sequence>MNKLILKKSFAGKGELSLIDNLIKNMRLSSTTFKLSVYLLILVLYLISFLFKLNFGMYIFSMPFLLYLPGALIIETFPILKFNSGKFGKLSLIILYSFCIVAVLGLLVQNYYGFDTDLQVLSIAVFNIIMFLICIFLVRNKWWRHANIKYKTIFYEISWRDLIPLIIMAGAIFVTIYLNPIAQDADNYLSLLKQSIVSNFNNLTSRYIFISFIELYIKSSQANIYIIFRNIYIILFFSQTLIFYDYLKKNFSSNLIISLLYLSLLTPSVIITELNIIRPQVVILSLTLPTIILSLESVKTNNLHMSIATLGISIIAMKFHELSIILLIVALGAIMINIARLIIIEKKKIWKNVLLFIIIIYPYCKIFNSSIILGKTVPLAIYAISFFTKINWRWWFINNYTTIDGFNLGWTGFNILLYYLYNGALLLTLLVSLYLFILVKKIRIGLYFVLPFIYFIIFFSFAEIIPRLGLYFLPNRAWVHLMLVSVVILALLVELIEKHKTNIKYLPMVLIILPMIGLVGSIYVANNNINQVYKEELPVANFIRYHLSNNSVIISSQDNYTLVNLYGTKHYGRIDPDKIINKNEFSQLIQEELQNLSQEKIIIIKPKTIQINETLINDQIIERKENISPQVTQLYEATYKNNNPVYFLYSFRKLKGFNTKREYKKTIIDQKNVDTYGSFGYEIIYSDENAILYRIQ</sequence>
<keyword evidence="1" id="KW-0472">Membrane</keyword>
<dbReference type="Proteomes" id="UP000229421">
    <property type="component" value="Unassembled WGS sequence"/>
</dbReference>
<feature type="transmembrane region" description="Helical" evidence="1">
    <location>
        <begin position="477"/>
        <end position="493"/>
    </location>
</feature>
<accession>A0A2M8C5F2</accession>
<evidence type="ECO:0000313" key="2">
    <source>
        <dbReference type="EMBL" id="PJB51361.1"/>
    </source>
</evidence>
<evidence type="ECO:0000313" key="3">
    <source>
        <dbReference type="Proteomes" id="UP000229421"/>
    </source>
</evidence>
<reference evidence="3" key="1">
    <citation type="submission" date="2017-09" db="EMBL/GenBank/DDBJ databases">
        <title>Depth-based differentiation of microbial function through sediment-hosted aquifers and enrichment of novel symbionts in the deep terrestrial subsurface.</title>
        <authorList>
            <person name="Probst A.J."/>
            <person name="Ladd B."/>
            <person name="Jarett J.K."/>
            <person name="Geller-Mcgrath D.E."/>
            <person name="Sieber C.M.K."/>
            <person name="Emerson J.B."/>
            <person name="Anantharaman K."/>
            <person name="Thomas B.C."/>
            <person name="Malmstrom R."/>
            <person name="Stieglmeier M."/>
            <person name="Klingl A."/>
            <person name="Woyke T."/>
            <person name="Ryan C.M."/>
            <person name="Banfield J.F."/>
        </authorList>
    </citation>
    <scope>NUCLEOTIDE SEQUENCE [LARGE SCALE GENOMIC DNA]</scope>
</reference>
<feature type="transmembrane region" description="Helical" evidence="1">
    <location>
        <begin position="224"/>
        <end position="244"/>
    </location>
</feature>
<name>A0A2M8C5F2_9BACT</name>
<evidence type="ECO:0000256" key="1">
    <source>
        <dbReference type="SAM" id="Phobius"/>
    </source>
</evidence>
<comment type="caution">
    <text evidence="2">The sequence shown here is derived from an EMBL/GenBank/DDBJ whole genome shotgun (WGS) entry which is preliminary data.</text>
</comment>
<gene>
    <name evidence="2" type="ORF">CO101_02265</name>
</gene>
<feature type="transmembrane region" description="Helical" evidence="1">
    <location>
        <begin position="251"/>
        <end position="270"/>
    </location>
</feature>
<feature type="transmembrane region" description="Helical" evidence="1">
    <location>
        <begin position="322"/>
        <end position="343"/>
    </location>
</feature>
<keyword evidence="1" id="KW-0812">Transmembrane</keyword>
<evidence type="ECO:0008006" key="4">
    <source>
        <dbReference type="Google" id="ProtNLM"/>
    </source>
</evidence>
<protein>
    <recommendedName>
        <fullName evidence="4">Glycosyltransferase RgtA/B/C/D-like domain-containing protein</fullName>
    </recommendedName>
</protein>
<feature type="transmembrane region" description="Helical" evidence="1">
    <location>
        <begin position="416"/>
        <end position="437"/>
    </location>
</feature>
<feature type="transmembrane region" description="Helical" evidence="1">
    <location>
        <begin position="57"/>
        <end position="80"/>
    </location>
</feature>
<feature type="transmembrane region" description="Helical" evidence="1">
    <location>
        <begin position="92"/>
        <end position="112"/>
    </location>
</feature>
<feature type="transmembrane region" description="Helical" evidence="1">
    <location>
        <begin position="276"/>
        <end position="295"/>
    </location>
</feature>
<feature type="transmembrane region" description="Helical" evidence="1">
    <location>
        <begin position="159"/>
        <end position="178"/>
    </location>
</feature>
<feature type="transmembrane region" description="Helical" evidence="1">
    <location>
        <begin position="349"/>
        <end position="367"/>
    </location>
</feature>
<dbReference type="AlphaFoldDB" id="A0A2M8C5F2"/>
<feature type="transmembrane region" description="Helical" evidence="1">
    <location>
        <begin position="505"/>
        <end position="525"/>
    </location>
</feature>
<keyword evidence="1" id="KW-1133">Transmembrane helix</keyword>
<feature type="transmembrane region" description="Helical" evidence="1">
    <location>
        <begin position="444"/>
        <end position="465"/>
    </location>
</feature>
<feature type="transmembrane region" description="Helical" evidence="1">
    <location>
        <begin position="379"/>
        <end position="396"/>
    </location>
</feature>
<feature type="transmembrane region" description="Helical" evidence="1">
    <location>
        <begin position="32"/>
        <end position="51"/>
    </location>
</feature>
<feature type="transmembrane region" description="Helical" evidence="1">
    <location>
        <begin position="118"/>
        <end position="138"/>
    </location>
</feature>